<dbReference type="RefSeq" id="WP_200104586.1">
    <property type="nucleotide sequence ID" value="NZ_JAEHFV010000001.1"/>
</dbReference>
<gene>
    <name evidence="1" type="ORF">I5M07_02360</name>
</gene>
<keyword evidence="2" id="KW-1185">Reference proteome</keyword>
<dbReference type="AlphaFoldDB" id="A0A934PJV7"/>
<dbReference type="Proteomes" id="UP000609172">
    <property type="component" value="Unassembled WGS sequence"/>
</dbReference>
<reference evidence="1" key="1">
    <citation type="submission" date="2020-12" db="EMBL/GenBank/DDBJ databases">
        <title>Bacterial novel species Flavobacterium sp. SE-1-e isolated from soil.</title>
        <authorList>
            <person name="Jung H.-Y."/>
        </authorList>
    </citation>
    <scope>NUCLEOTIDE SEQUENCE</scope>
    <source>
        <strain evidence="1">SE-1-e</strain>
    </source>
</reference>
<name>A0A934PJV7_9FLAO</name>
<dbReference type="EMBL" id="JAEHFV010000001">
    <property type="protein sequence ID" value="MBK0368665.1"/>
    <property type="molecule type" value="Genomic_DNA"/>
</dbReference>
<comment type="caution">
    <text evidence="1">The sequence shown here is derived from an EMBL/GenBank/DDBJ whole genome shotgun (WGS) entry which is preliminary data.</text>
</comment>
<organism evidence="1 2">
    <name type="scientific">Flavobacterium agrisoli</name>
    <dbReference type="NCBI Taxonomy" id="2793066"/>
    <lineage>
        <taxon>Bacteria</taxon>
        <taxon>Pseudomonadati</taxon>
        <taxon>Bacteroidota</taxon>
        <taxon>Flavobacteriia</taxon>
        <taxon>Flavobacteriales</taxon>
        <taxon>Flavobacteriaceae</taxon>
        <taxon>Flavobacterium</taxon>
    </lineage>
</organism>
<evidence type="ECO:0000313" key="1">
    <source>
        <dbReference type="EMBL" id="MBK0368665.1"/>
    </source>
</evidence>
<proteinExistence type="predicted"/>
<protein>
    <submittedName>
        <fullName evidence="1">Uncharacterized protein</fullName>
    </submittedName>
</protein>
<sequence>MNSNILSEKFERIAQDVINEAEIYSFNIKDLPHINNYQTDIRSDLNFIEIFSELNKKIHNCLYWFEVETPDKCGKLKDLLDTNRENLKLNLRTVPSKNNNCNSNVLYVGIRRGGIRKRDQLSNIAGRISIHLGYYVKGSTQGLQLIHWSNKLDCVVKLHVVEFNDLPNDYLNTIEKIIAFKLKPLCGKH</sequence>
<accession>A0A934PJV7</accession>
<evidence type="ECO:0000313" key="2">
    <source>
        <dbReference type="Proteomes" id="UP000609172"/>
    </source>
</evidence>